<dbReference type="Proteomes" id="UP000217348">
    <property type="component" value="Chromosome"/>
</dbReference>
<organism evidence="1 2">
    <name type="scientific">Capnocytophaga stomatis</name>
    <dbReference type="NCBI Taxonomy" id="1848904"/>
    <lineage>
        <taxon>Bacteria</taxon>
        <taxon>Pseudomonadati</taxon>
        <taxon>Bacteroidota</taxon>
        <taxon>Flavobacteriia</taxon>
        <taxon>Flavobacteriales</taxon>
        <taxon>Flavobacteriaceae</taxon>
        <taxon>Capnocytophaga</taxon>
    </lineage>
</organism>
<accession>A0A250FXQ1</accession>
<protein>
    <submittedName>
        <fullName evidence="1">Uncharacterized protein</fullName>
    </submittedName>
</protein>
<dbReference type="KEGG" id="csto:CGC58_02915"/>
<proteinExistence type="predicted"/>
<evidence type="ECO:0000313" key="2">
    <source>
        <dbReference type="Proteomes" id="UP000217348"/>
    </source>
</evidence>
<dbReference type="EMBL" id="CP022387">
    <property type="protein sequence ID" value="ATA88766.1"/>
    <property type="molecule type" value="Genomic_DNA"/>
</dbReference>
<name>A0A250FXQ1_9FLAO</name>
<sequence length="96" mass="11251">MLLAIHRKPFKAGAKVILFPKTPNFLPSFLQKSFENKFKKLKINHLNKKNFSNKEILKKKNLETIISYTIIYNIESCRLTNFLYLCKNSILCTSII</sequence>
<gene>
    <name evidence="1" type="ORF">CGC58_02915</name>
</gene>
<dbReference type="AlphaFoldDB" id="A0A250FXQ1"/>
<evidence type="ECO:0000313" key="1">
    <source>
        <dbReference type="EMBL" id="ATA88766.1"/>
    </source>
</evidence>
<reference evidence="2" key="1">
    <citation type="submission" date="2017-06" db="EMBL/GenBank/DDBJ databases">
        <title>Capnocytophaga spp. assemblies.</title>
        <authorList>
            <person name="Gulvik C.A."/>
        </authorList>
    </citation>
    <scope>NUCLEOTIDE SEQUENCE [LARGE SCALE GENOMIC DNA]</scope>
    <source>
        <strain evidence="2">H2177</strain>
    </source>
</reference>